<keyword evidence="3" id="KW-1185">Reference proteome</keyword>
<gene>
    <name evidence="2" type="ORF">LNKW23_30990</name>
</gene>
<comment type="caution">
    <text evidence="2">The sequence shown here is derived from an EMBL/GenBank/DDBJ whole genome shotgun (WGS) entry which is preliminary data.</text>
</comment>
<dbReference type="Pfam" id="PF06568">
    <property type="entry name" value="YjiS-like"/>
    <property type="match status" value="1"/>
</dbReference>
<protein>
    <recommendedName>
        <fullName evidence="1">YjiS-like domain-containing protein</fullName>
    </recommendedName>
</protein>
<accession>A0ABQ6LNN0</accession>
<dbReference type="Proteomes" id="UP001239909">
    <property type="component" value="Unassembled WGS sequence"/>
</dbReference>
<proteinExistence type="predicted"/>
<evidence type="ECO:0000313" key="3">
    <source>
        <dbReference type="Proteomes" id="UP001239909"/>
    </source>
</evidence>
<name>A0ABQ6LNN0_9RHOB</name>
<evidence type="ECO:0000259" key="1">
    <source>
        <dbReference type="Pfam" id="PF06568"/>
    </source>
</evidence>
<dbReference type="EMBL" id="BSYI01000025">
    <property type="protein sequence ID" value="GMG83885.1"/>
    <property type="molecule type" value="Genomic_DNA"/>
</dbReference>
<organism evidence="2 3">
    <name type="scientific">Paralimibaculum aggregatum</name>
    <dbReference type="NCBI Taxonomy" id="3036245"/>
    <lineage>
        <taxon>Bacteria</taxon>
        <taxon>Pseudomonadati</taxon>
        <taxon>Pseudomonadota</taxon>
        <taxon>Alphaproteobacteria</taxon>
        <taxon>Rhodobacterales</taxon>
        <taxon>Paracoccaceae</taxon>
        <taxon>Paralimibaculum</taxon>
    </lineage>
</organism>
<dbReference type="InterPro" id="IPR009506">
    <property type="entry name" value="YjiS-like"/>
</dbReference>
<reference evidence="2 3" key="1">
    <citation type="submission" date="2023-04" db="EMBL/GenBank/DDBJ databases">
        <title>Marinoamorphus aggregata gen. nov., sp. Nov., isolate from tissue of brittle star Ophioplocus japonicus.</title>
        <authorList>
            <person name="Kawano K."/>
            <person name="Sawayama S."/>
            <person name="Nakagawa S."/>
        </authorList>
    </citation>
    <scope>NUCLEOTIDE SEQUENCE [LARGE SCALE GENOMIC DNA]</scope>
    <source>
        <strain evidence="2 3">NKW23</strain>
    </source>
</reference>
<evidence type="ECO:0000313" key="2">
    <source>
        <dbReference type="EMBL" id="GMG83885.1"/>
    </source>
</evidence>
<sequence>MSVIATLIDTATPRASFHFPVARWIAVARERRALAAKTDRELADMGISPEAARREAARPFWDTARR</sequence>
<feature type="domain" description="YjiS-like" evidence="1">
    <location>
        <begin position="21"/>
        <end position="53"/>
    </location>
</feature>